<dbReference type="HOGENOM" id="CLU_118658_0_0_1"/>
<gene>
    <name evidence="1" type="ORF">COCVIDRAFT_35207</name>
</gene>
<organism evidence="1 2">
    <name type="scientific">Bipolaris victoriae (strain FI3)</name>
    <name type="common">Victoria blight of oats agent</name>
    <name type="synonym">Cochliobolus victoriae</name>
    <dbReference type="NCBI Taxonomy" id="930091"/>
    <lineage>
        <taxon>Eukaryota</taxon>
        <taxon>Fungi</taxon>
        <taxon>Dikarya</taxon>
        <taxon>Ascomycota</taxon>
        <taxon>Pezizomycotina</taxon>
        <taxon>Dothideomycetes</taxon>
        <taxon>Pleosporomycetidae</taxon>
        <taxon>Pleosporales</taxon>
        <taxon>Pleosporineae</taxon>
        <taxon>Pleosporaceae</taxon>
        <taxon>Bipolaris</taxon>
    </lineage>
</organism>
<dbReference type="EMBL" id="KI968708">
    <property type="protein sequence ID" value="EUN30098.1"/>
    <property type="molecule type" value="Genomic_DNA"/>
</dbReference>
<dbReference type="Proteomes" id="UP000054337">
    <property type="component" value="Unassembled WGS sequence"/>
</dbReference>
<dbReference type="OrthoDB" id="3692283at2759"/>
<dbReference type="RefSeq" id="XP_014559681.1">
    <property type="nucleotide sequence ID" value="XM_014704195.1"/>
</dbReference>
<name>W7EHF2_BIPV3</name>
<protein>
    <submittedName>
        <fullName evidence="1">Uncharacterized protein</fullName>
    </submittedName>
</protein>
<sequence>MNAVESLRSRWKSSGFCEALVLRKSSHANSISIDWIKTLGYQLLSRSYLHFIYFEMRVLVESPLKKPSCDIRQNANISLHTLYETTKKTQSTSKRRPKKYRAVERSDGVIVEHPRYRPAASSQKPVSQSYPQRALLLDHTFLSKEMGDAKSSRMMYDLLGVGGSGSNEVHGRHCDTTDIGRRGFYGAENHQWTFVGIEMYTSERRGLVESDPIDRFLCESGPWSSYSRREEET</sequence>
<evidence type="ECO:0000313" key="2">
    <source>
        <dbReference type="Proteomes" id="UP000054337"/>
    </source>
</evidence>
<dbReference type="GeneID" id="26255644"/>
<accession>W7EHF2</accession>
<reference evidence="1 2" key="1">
    <citation type="journal article" date="2013" name="PLoS Genet.">
        <title>Comparative genome structure, secondary metabolite, and effector coding capacity across Cochliobolus pathogens.</title>
        <authorList>
            <person name="Condon B.J."/>
            <person name="Leng Y."/>
            <person name="Wu D."/>
            <person name="Bushley K.E."/>
            <person name="Ohm R.A."/>
            <person name="Otillar R."/>
            <person name="Martin J."/>
            <person name="Schackwitz W."/>
            <person name="Grimwood J."/>
            <person name="MohdZainudin N."/>
            <person name="Xue C."/>
            <person name="Wang R."/>
            <person name="Manning V.A."/>
            <person name="Dhillon B."/>
            <person name="Tu Z.J."/>
            <person name="Steffenson B.J."/>
            <person name="Salamov A."/>
            <person name="Sun H."/>
            <person name="Lowry S."/>
            <person name="LaButti K."/>
            <person name="Han J."/>
            <person name="Copeland A."/>
            <person name="Lindquist E."/>
            <person name="Barry K."/>
            <person name="Schmutz J."/>
            <person name="Baker S.E."/>
            <person name="Ciuffetti L.M."/>
            <person name="Grigoriev I.V."/>
            <person name="Zhong S."/>
            <person name="Turgeon B.G."/>
        </authorList>
    </citation>
    <scope>NUCLEOTIDE SEQUENCE [LARGE SCALE GENOMIC DNA]</scope>
    <source>
        <strain evidence="1 2">FI3</strain>
    </source>
</reference>
<evidence type="ECO:0000313" key="1">
    <source>
        <dbReference type="EMBL" id="EUN30098.1"/>
    </source>
</evidence>
<keyword evidence="2" id="KW-1185">Reference proteome</keyword>
<proteinExistence type="predicted"/>
<dbReference type="AlphaFoldDB" id="W7EHF2"/>